<accession>A0A8J6AWV5</accession>
<dbReference type="Proteomes" id="UP000717585">
    <property type="component" value="Unassembled WGS sequence"/>
</dbReference>
<sequence length="171" mass="19509">MKKMKFNVTLHKDDIYDLIYEASANVFDNIPHIDPMDKNDLSVEVDNDDTMNSRKTPFKMIKVQAYGRSELSARWYPLKDDHNKGKVGHWTGNSVDRIQKEIARVLHTTSCYERSNMSADMHLLVKEEAVAPSAPPDQPMTEAEVLAMIDALELAGYEVKKKGTSPRVHYK</sequence>
<gene>
    <name evidence="1" type="ORF">J8273_8364</name>
</gene>
<dbReference type="AlphaFoldDB" id="A0A8J6AWV5"/>
<proteinExistence type="predicted"/>
<name>A0A8J6AWV5_9EUKA</name>
<evidence type="ECO:0000313" key="2">
    <source>
        <dbReference type="Proteomes" id="UP000717585"/>
    </source>
</evidence>
<organism evidence="1 2">
    <name type="scientific">Carpediemonas membranifera</name>
    <dbReference type="NCBI Taxonomy" id="201153"/>
    <lineage>
        <taxon>Eukaryota</taxon>
        <taxon>Metamonada</taxon>
        <taxon>Carpediemonas-like organisms</taxon>
        <taxon>Carpediemonas</taxon>
    </lineage>
</organism>
<dbReference type="EMBL" id="JAHDYR010000065">
    <property type="protein sequence ID" value="KAG9390318.1"/>
    <property type="molecule type" value="Genomic_DNA"/>
</dbReference>
<reference evidence="1" key="1">
    <citation type="submission" date="2021-05" db="EMBL/GenBank/DDBJ databases">
        <title>A free-living protist that lacks canonical eukaryotic 1 DNA replication and segregation systems.</title>
        <authorList>
            <person name="Salas-Leiva D.E."/>
            <person name="Tromer E.C."/>
            <person name="Curtis B.A."/>
            <person name="Jerlstrom-Hultqvist J."/>
            <person name="Kolisko M."/>
            <person name="Yi Z."/>
            <person name="Salas-Leiva J.S."/>
            <person name="Gallot-Lavallee L."/>
            <person name="Kops G.J.P.L."/>
            <person name="Archibald J.M."/>
            <person name="Simpson A.G.B."/>
            <person name="Roger A.J."/>
        </authorList>
    </citation>
    <scope>NUCLEOTIDE SEQUENCE</scope>
    <source>
        <strain evidence="1">BICM</strain>
    </source>
</reference>
<comment type="caution">
    <text evidence="1">The sequence shown here is derived from an EMBL/GenBank/DDBJ whole genome shotgun (WGS) entry which is preliminary data.</text>
</comment>
<evidence type="ECO:0000313" key="1">
    <source>
        <dbReference type="EMBL" id="KAG9390318.1"/>
    </source>
</evidence>
<keyword evidence="2" id="KW-1185">Reference proteome</keyword>
<protein>
    <submittedName>
        <fullName evidence="1">Uncharacterized protein</fullName>
    </submittedName>
</protein>